<evidence type="ECO:0000256" key="1">
    <source>
        <dbReference type="ARBA" id="ARBA00009232"/>
    </source>
</evidence>
<reference evidence="6 7" key="1">
    <citation type="submission" date="2019-02" db="EMBL/GenBank/DDBJ databases">
        <title>Deep-cultivation of Planctomycetes and their phenomic and genomic characterization uncovers novel biology.</title>
        <authorList>
            <person name="Wiegand S."/>
            <person name="Jogler M."/>
            <person name="Boedeker C."/>
            <person name="Pinto D."/>
            <person name="Vollmers J."/>
            <person name="Rivas-Marin E."/>
            <person name="Kohn T."/>
            <person name="Peeters S.H."/>
            <person name="Heuer A."/>
            <person name="Rast P."/>
            <person name="Oberbeckmann S."/>
            <person name="Bunk B."/>
            <person name="Jeske O."/>
            <person name="Meyerdierks A."/>
            <person name="Storesund J.E."/>
            <person name="Kallscheuer N."/>
            <person name="Luecker S."/>
            <person name="Lage O.M."/>
            <person name="Pohl T."/>
            <person name="Merkel B.J."/>
            <person name="Hornburger P."/>
            <person name="Mueller R.-W."/>
            <person name="Bruemmer F."/>
            <person name="Labrenz M."/>
            <person name="Spormann A.M."/>
            <person name="Op den Camp H."/>
            <person name="Overmann J."/>
            <person name="Amann R."/>
            <person name="Jetten M.S.M."/>
            <person name="Mascher T."/>
            <person name="Medema M.H."/>
            <person name="Devos D.P."/>
            <person name="Kaster A.-K."/>
            <person name="Ovreas L."/>
            <person name="Rohde M."/>
            <person name="Galperin M.Y."/>
            <person name="Jogler C."/>
        </authorList>
    </citation>
    <scope>NUCLEOTIDE SEQUENCE [LARGE SCALE GENOMIC DNA]</scope>
    <source>
        <strain evidence="6 7">K22_7</strain>
    </source>
</reference>
<gene>
    <name evidence="6" type="ORF">K227x_54150</name>
</gene>
<dbReference type="InterPro" id="IPR011034">
    <property type="entry name" value="Formyl_transferase-like_C_sf"/>
</dbReference>
<proteinExistence type="inferred from homology"/>
<evidence type="ECO:0000256" key="5">
    <source>
        <dbReference type="HAMAP-Rule" id="MF_00527"/>
    </source>
</evidence>
<dbReference type="KEGG" id="rlc:K227x_54150"/>
<dbReference type="CDD" id="cd00540">
    <property type="entry name" value="AAG"/>
    <property type="match status" value="1"/>
</dbReference>
<dbReference type="GO" id="GO:0006284">
    <property type="term" value="P:base-excision repair"/>
    <property type="evidence" value="ECO:0007669"/>
    <property type="project" value="InterPro"/>
</dbReference>
<accession>A0A517NIM9</accession>
<dbReference type="FunFam" id="3.10.300.10:FF:000001">
    <property type="entry name" value="Putative 3-methyladenine DNA glycosylase"/>
    <property type="match status" value="1"/>
</dbReference>
<dbReference type="Gene3D" id="3.10.300.10">
    <property type="entry name" value="Methylpurine-DNA glycosylase (MPG)"/>
    <property type="match status" value="1"/>
</dbReference>
<dbReference type="OrthoDB" id="9794313at2"/>
<dbReference type="InterPro" id="IPR036995">
    <property type="entry name" value="MPG_sf"/>
</dbReference>
<evidence type="ECO:0000313" key="7">
    <source>
        <dbReference type="Proteomes" id="UP000318538"/>
    </source>
</evidence>
<keyword evidence="4 5" id="KW-0234">DNA repair</keyword>
<dbReference type="InterPro" id="IPR003180">
    <property type="entry name" value="MPG"/>
</dbReference>
<dbReference type="GO" id="GO:0003677">
    <property type="term" value="F:DNA binding"/>
    <property type="evidence" value="ECO:0007669"/>
    <property type="project" value="InterPro"/>
</dbReference>
<dbReference type="SUPFAM" id="SSF50486">
    <property type="entry name" value="FMT C-terminal domain-like"/>
    <property type="match status" value="1"/>
</dbReference>
<dbReference type="HAMAP" id="MF_00527">
    <property type="entry name" value="3MGH"/>
    <property type="match status" value="1"/>
</dbReference>
<comment type="similarity">
    <text evidence="1 5">Belongs to the DNA glycosylase MPG family.</text>
</comment>
<keyword evidence="7" id="KW-1185">Reference proteome</keyword>
<dbReference type="NCBIfam" id="TIGR00567">
    <property type="entry name" value="3mg"/>
    <property type="match status" value="1"/>
</dbReference>
<evidence type="ECO:0000256" key="2">
    <source>
        <dbReference type="ARBA" id="ARBA00022763"/>
    </source>
</evidence>
<organism evidence="6 7">
    <name type="scientific">Rubripirellula lacrimiformis</name>
    <dbReference type="NCBI Taxonomy" id="1930273"/>
    <lineage>
        <taxon>Bacteria</taxon>
        <taxon>Pseudomonadati</taxon>
        <taxon>Planctomycetota</taxon>
        <taxon>Planctomycetia</taxon>
        <taxon>Pirellulales</taxon>
        <taxon>Pirellulaceae</taxon>
        <taxon>Rubripirellula</taxon>
    </lineage>
</organism>
<name>A0A517NIM9_9BACT</name>
<dbReference type="EMBL" id="CP036525">
    <property type="protein sequence ID" value="QDT06991.1"/>
    <property type="molecule type" value="Genomic_DNA"/>
</dbReference>
<evidence type="ECO:0000313" key="6">
    <source>
        <dbReference type="EMBL" id="QDT06991.1"/>
    </source>
</evidence>
<keyword evidence="2 5" id="KW-0227">DNA damage</keyword>
<dbReference type="EC" id="3.2.2.-" evidence="5"/>
<protein>
    <recommendedName>
        <fullName evidence="5">Putative 3-methyladenine DNA glycosylase</fullName>
        <ecNumber evidence="5">3.2.2.-</ecNumber>
    </recommendedName>
</protein>
<dbReference type="PANTHER" id="PTHR10429">
    <property type="entry name" value="DNA-3-METHYLADENINE GLYCOSYLASE"/>
    <property type="match status" value="1"/>
</dbReference>
<dbReference type="RefSeq" id="WP_145174407.1">
    <property type="nucleotide sequence ID" value="NZ_CP036525.1"/>
</dbReference>
<dbReference type="AlphaFoldDB" id="A0A517NIM9"/>
<dbReference type="PANTHER" id="PTHR10429:SF0">
    <property type="entry name" value="DNA-3-METHYLADENINE GLYCOSYLASE"/>
    <property type="match status" value="1"/>
</dbReference>
<dbReference type="Proteomes" id="UP000318538">
    <property type="component" value="Chromosome"/>
</dbReference>
<evidence type="ECO:0000256" key="3">
    <source>
        <dbReference type="ARBA" id="ARBA00022801"/>
    </source>
</evidence>
<dbReference type="GO" id="GO:0003905">
    <property type="term" value="F:alkylbase DNA N-glycosylase activity"/>
    <property type="evidence" value="ECO:0007669"/>
    <property type="project" value="InterPro"/>
</dbReference>
<keyword evidence="3 5" id="KW-0378">Hydrolase</keyword>
<dbReference type="Pfam" id="PF02245">
    <property type="entry name" value="Pur_DNA_glyco"/>
    <property type="match status" value="1"/>
</dbReference>
<sequence>MNLPFQQDDVPRTFYDRPTKDVAIDLLGMTLLRKTSGVWLGGVIVETEAYLPAGDLASHSHRGRTPSNASMFGTAGTLYVYPIHAKHCLNFVTESAGQGAAVLIRAIQPVWGIPQMQSNRAGVPLQRLTSGPAMTCQAMDVDRTCDGIDVVDSDDWIIAPAKQWQPFVVTSTVRIGITKSASRRLRFFVDGNPFVSGRRRDHQTPPSRVGRSG</sequence>
<evidence type="ECO:0000256" key="4">
    <source>
        <dbReference type="ARBA" id="ARBA00023204"/>
    </source>
</evidence>